<sequence>MTREGALAVMIAVAVVLISVLAWAWWRRTRRDSGLRAPVGEAPADAAVLSRHDSLYVATTRHGEPLERLAIRGLGFRSRADLVVTSAGVAIDLTGQPRLFVPTAQIVEVAQATVAIDRVVERDGLVRISWRLDGQSVVDSYFRPQDASARVVADEISALSTQTGTNE</sequence>
<dbReference type="Proteomes" id="UP001589611">
    <property type="component" value="Unassembled WGS sequence"/>
</dbReference>
<proteinExistence type="predicted"/>
<dbReference type="InterPro" id="IPR057446">
    <property type="entry name" value="PH_bac"/>
</dbReference>
<dbReference type="Pfam" id="PF25362">
    <property type="entry name" value="bPH_11"/>
    <property type="match status" value="1"/>
</dbReference>
<dbReference type="EMBL" id="JBHMBE010000003">
    <property type="protein sequence ID" value="MFB9646415.1"/>
    <property type="molecule type" value="Genomic_DNA"/>
</dbReference>
<name>A0ABV5T1C5_9MICO</name>
<comment type="caution">
    <text evidence="3">The sequence shown here is derived from an EMBL/GenBank/DDBJ whole genome shotgun (WGS) entry which is preliminary data.</text>
</comment>
<feature type="domain" description="PH" evidence="2">
    <location>
        <begin position="38"/>
        <end position="150"/>
    </location>
</feature>
<evidence type="ECO:0000259" key="2">
    <source>
        <dbReference type="Pfam" id="PF25362"/>
    </source>
</evidence>
<keyword evidence="1" id="KW-1133">Transmembrane helix</keyword>
<keyword evidence="1" id="KW-0812">Transmembrane</keyword>
<keyword evidence="4" id="KW-1185">Reference proteome</keyword>
<evidence type="ECO:0000313" key="4">
    <source>
        <dbReference type="Proteomes" id="UP001589611"/>
    </source>
</evidence>
<dbReference type="RefSeq" id="WP_344713287.1">
    <property type="nucleotide sequence ID" value="NZ_BAAAWH010000001.1"/>
</dbReference>
<evidence type="ECO:0000313" key="3">
    <source>
        <dbReference type="EMBL" id="MFB9646415.1"/>
    </source>
</evidence>
<evidence type="ECO:0000256" key="1">
    <source>
        <dbReference type="SAM" id="Phobius"/>
    </source>
</evidence>
<gene>
    <name evidence="3" type="ORF">ACFFPJ_11460</name>
</gene>
<protein>
    <recommendedName>
        <fullName evidence="2">PH domain-containing protein</fullName>
    </recommendedName>
</protein>
<organism evidence="3 4">
    <name type="scientific">Microbacterium terregens</name>
    <dbReference type="NCBI Taxonomy" id="69363"/>
    <lineage>
        <taxon>Bacteria</taxon>
        <taxon>Bacillati</taxon>
        <taxon>Actinomycetota</taxon>
        <taxon>Actinomycetes</taxon>
        <taxon>Micrococcales</taxon>
        <taxon>Microbacteriaceae</taxon>
        <taxon>Microbacterium</taxon>
    </lineage>
</organism>
<reference evidence="3 4" key="1">
    <citation type="submission" date="2024-09" db="EMBL/GenBank/DDBJ databases">
        <authorList>
            <person name="Sun Q."/>
            <person name="Mori K."/>
        </authorList>
    </citation>
    <scope>NUCLEOTIDE SEQUENCE [LARGE SCALE GENOMIC DNA]</scope>
    <source>
        <strain evidence="3 4">JCM 1342</strain>
    </source>
</reference>
<feature type="transmembrane region" description="Helical" evidence="1">
    <location>
        <begin position="6"/>
        <end position="26"/>
    </location>
</feature>
<keyword evidence="1" id="KW-0472">Membrane</keyword>
<accession>A0ABV5T1C5</accession>